<evidence type="ECO:0000313" key="3">
    <source>
        <dbReference type="Proteomes" id="UP001356704"/>
    </source>
</evidence>
<evidence type="ECO:0000256" key="1">
    <source>
        <dbReference type="SAM" id="Phobius"/>
    </source>
</evidence>
<keyword evidence="1" id="KW-1133">Transmembrane helix</keyword>
<gene>
    <name evidence="2" type="ORF">V1468_09085</name>
</gene>
<reference evidence="2 3" key="1">
    <citation type="submission" date="2024-02" db="EMBL/GenBank/DDBJ databases">
        <title>Winogradskyella poriferorum JCM 12885.</title>
        <authorList>
            <person name="Zhang D.-F."/>
            <person name="Fu Z.-Y."/>
        </authorList>
    </citation>
    <scope>NUCLEOTIDE SEQUENCE [LARGE SCALE GENOMIC DNA]</scope>
    <source>
        <strain evidence="2 3">JCM 12885</strain>
    </source>
</reference>
<evidence type="ECO:0000313" key="2">
    <source>
        <dbReference type="EMBL" id="MEF3079157.1"/>
    </source>
</evidence>
<accession>A0ABU7W5B1</accession>
<protein>
    <submittedName>
        <fullName evidence="2">DUF1772 domain-containing protein</fullName>
    </submittedName>
</protein>
<feature type="transmembrane region" description="Helical" evidence="1">
    <location>
        <begin position="7"/>
        <end position="28"/>
    </location>
</feature>
<comment type="caution">
    <text evidence="2">The sequence shown here is derived from an EMBL/GenBank/DDBJ whole genome shotgun (WGS) entry which is preliminary data.</text>
</comment>
<dbReference type="Proteomes" id="UP001356704">
    <property type="component" value="Unassembled WGS sequence"/>
</dbReference>
<feature type="transmembrane region" description="Helical" evidence="1">
    <location>
        <begin position="54"/>
        <end position="75"/>
    </location>
</feature>
<feature type="transmembrane region" description="Helical" evidence="1">
    <location>
        <begin position="144"/>
        <end position="164"/>
    </location>
</feature>
<dbReference type="RefSeq" id="WP_331809921.1">
    <property type="nucleotide sequence ID" value="NZ_JAZHOU010000002.1"/>
</dbReference>
<name>A0ABU7W5B1_9FLAO</name>
<keyword evidence="1" id="KW-0812">Transmembrane</keyword>
<dbReference type="EMBL" id="JAZHOU010000002">
    <property type="protein sequence ID" value="MEF3079157.1"/>
    <property type="molecule type" value="Genomic_DNA"/>
</dbReference>
<dbReference type="InterPro" id="IPR013901">
    <property type="entry name" value="Anthrone_oxy"/>
</dbReference>
<keyword evidence="3" id="KW-1185">Reference proteome</keyword>
<feature type="transmembrane region" description="Helical" evidence="1">
    <location>
        <begin position="87"/>
        <end position="108"/>
    </location>
</feature>
<keyword evidence="1" id="KW-0472">Membrane</keyword>
<sequence>MNVSIENIAIIVFIILTGLSAGLCFTWSNSITSGLGRLDDLGYLSAFQQINRTILNPTFFIVFFGPFFLSIINIYVFRNAPSDIKGLLIAAAVIYTVGVVVVTIFGNVPLNELVDKTNLNTASAEDLKTLRATFETKWNQFHTIRTVTSIIAFVLLIISTMQIAKNNL</sequence>
<proteinExistence type="predicted"/>
<organism evidence="2 3">
    <name type="scientific">Winogradskyella poriferorum</name>
    <dbReference type="NCBI Taxonomy" id="307627"/>
    <lineage>
        <taxon>Bacteria</taxon>
        <taxon>Pseudomonadati</taxon>
        <taxon>Bacteroidota</taxon>
        <taxon>Flavobacteriia</taxon>
        <taxon>Flavobacteriales</taxon>
        <taxon>Flavobacteriaceae</taxon>
        <taxon>Winogradskyella</taxon>
    </lineage>
</organism>
<dbReference type="Pfam" id="PF08592">
    <property type="entry name" value="Anthrone_oxy"/>
    <property type="match status" value="1"/>
</dbReference>